<keyword evidence="3" id="KW-1185">Reference proteome</keyword>
<comment type="caution">
    <text evidence="2">The sequence shown here is derived from an EMBL/GenBank/DDBJ whole genome shotgun (WGS) entry which is preliminary data.</text>
</comment>
<accession>A0ABW0EBW6</accession>
<feature type="chain" id="PRO_5045338242" evidence="1">
    <location>
        <begin position="26"/>
        <end position="467"/>
    </location>
</feature>
<dbReference type="EMBL" id="JBHSKT010000007">
    <property type="protein sequence ID" value="MFC5271357.1"/>
    <property type="molecule type" value="Genomic_DNA"/>
</dbReference>
<evidence type="ECO:0000313" key="2">
    <source>
        <dbReference type="EMBL" id="MFC5271357.1"/>
    </source>
</evidence>
<evidence type="ECO:0000313" key="3">
    <source>
        <dbReference type="Proteomes" id="UP001596161"/>
    </source>
</evidence>
<reference evidence="3" key="1">
    <citation type="journal article" date="2019" name="Int. J. Syst. Evol. Microbiol.">
        <title>The Global Catalogue of Microorganisms (GCM) 10K type strain sequencing project: providing services to taxonomists for standard genome sequencing and annotation.</title>
        <authorList>
            <consortium name="The Broad Institute Genomics Platform"/>
            <consortium name="The Broad Institute Genome Sequencing Center for Infectious Disease"/>
            <person name="Wu L."/>
            <person name="Ma J."/>
        </authorList>
    </citation>
    <scope>NUCLEOTIDE SEQUENCE [LARGE SCALE GENOMIC DNA]</scope>
    <source>
        <strain evidence="3">KACC 12602</strain>
    </source>
</reference>
<keyword evidence="1" id="KW-0732">Signal</keyword>
<sequence>MPIKPPAKLFILPALLWLLMPAVKAQQTDFNSLFTQADVVLSGHVMSIDGTLGTEDLGTEQYLVQLSIDSIYKHTFPIPDHKTTRIGWEISNLLCREKPMKKCISKYQDGKWIFFLKHASFMGPEVLPESCIRPFSEANAQRMVELQQQHAIPIVHFNRDKICDASCELCRHVKVCDWKKVEKYVAKHCNDRNSPKWMQHQRIKWILDDRAILLSLPSSMGVRYMFSTDSGEVEAYINFQVGYYKAYTPWIPHILSSWFNWDLYKNFTVEKTDTLILRSFKPHTQYSIEYLFYEKANYTRMLTDTSKVKFFGPNMPLADRDVLLAAVFDGELRLYEDYKTMPIYVEWSKQYIDKLLAEKKVYLLSLMASHTIPEIGMYSLHALRQLNDVRCIPFLIRLADYRKTLPRALYETYQGPIRNFSDSLLFTLDFFTGSKTYPQKISYGGSNDYFYTDQCIAIWRSRIREED</sequence>
<feature type="signal peptide" evidence="1">
    <location>
        <begin position="1"/>
        <end position="25"/>
    </location>
</feature>
<proteinExistence type="predicted"/>
<gene>
    <name evidence="2" type="ORF">ACFPIB_12095</name>
</gene>
<protein>
    <submittedName>
        <fullName evidence="2">Uncharacterized protein</fullName>
    </submittedName>
</protein>
<dbReference type="Proteomes" id="UP001596161">
    <property type="component" value="Unassembled WGS sequence"/>
</dbReference>
<organism evidence="2 3">
    <name type="scientific">Adhaeribacter terreus</name>
    <dbReference type="NCBI Taxonomy" id="529703"/>
    <lineage>
        <taxon>Bacteria</taxon>
        <taxon>Pseudomonadati</taxon>
        <taxon>Bacteroidota</taxon>
        <taxon>Cytophagia</taxon>
        <taxon>Cytophagales</taxon>
        <taxon>Hymenobacteraceae</taxon>
        <taxon>Adhaeribacter</taxon>
    </lineage>
</organism>
<evidence type="ECO:0000256" key="1">
    <source>
        <dbReference type="SAM" id="SignalP"/>
    </source>
</evidence>
<name>A0ABW0EBW6_9BACT</name>